<sequence length="183" mass="20580">MNYYGAKELADSFRTVRKNTIQVAEDIPEDRYGFAPAEGTRSIGRTLVHIALSPQFQHTIHAGERRSSFEGFDFLPLMKRASEQEALERTKAKIIELLKTESEVWARFLEGVSEEFLAEPFAMPPGATPASKSRFEMLLSVKEHEMHHRGQLMVAQRVLGIVPHLTRLRQEQAAQAQSASSGS</sequence>
<dbReference type="EMBL" id="EU016575">
    <property type="protein sequence ID" value="ABZ06411.1"/>
    <property type="molecule type" value="Genomic_DNA"/>
</dbReference>
<dbReference type="InterPro" id="IPR034660">
    <property type="entry name" value="DinB/YfiT-like"/>
</dbReference>
<gene>
    <name evidence="2" type="ORF">ALOHA_HF4000009L19ctg1g8</name>
</gene>
<keyword evidence="1" id="KW-0479">Metal-binding</keyword>
<organism evidence="2">
    <name type="scientific">uncultured marine microorganism HF4000_009L19</name>
    <dbReference type="NCBI Taxonomy" id="455516"/>
    <lineage>
        <taxon>unclassified sequences</taxon>
        <taxon>environmental samples</taxon>
    </lineage>
</organism>
<dbReference type="AlphaFoldDB" id="B3T1F2"/>
<dbReference type="SUPFAM" id="SSF109854">
    <property type="entry name" value="DinB/YfiT-like putative metalloenzymes"/>
    <property type="match status" value="1"/>
</dbReference>
<accession>B3T1F2</accession>
<protein>
    <submittedName>
        <fullName evidence="2">Putative DinB family protein</fullName>
    </submittedName>
</protein>
<reference evidence="2" key="1">
    <citation type="journal article" date="2008" name="ISME J.">
        <title>Genomic patterns of recombination, clonal divergence and environment in marine microbial populations.</title>
        <authorList>
            <person name="Konstantinidis K.T."/>
            <person name="Delong E.F."/>
        </authorList>
    </citation>
    <scope>NUCLEOTIDE SEQUENCE</scope>
</reference>
<dbReference type="Pfam" id="PF05163">
    <property type="entry name" value="DinB"/>
    <property type="match status" value="1"/>
</dbReference>
<proteinExistence type="predicted"/>
<evidence type="ECO:0000256" key="1">
    <source>
        <dbReference type="ARBA" id="ARBA00022723"/>
    </source>
</evidence>
<evidence type="ECO:0000313" key="2">
    <source>
        <dbReference type="EMBL" id="ABZ06411.1"/>
    </source>
</evidence>
<dbReference type="InterPro" id="IPR007837">
    <property type="entry name" value="DinB"/>
</dbReference>
<name>B3T1F2_9ZZZZ</name>
<dbReference type="GO" id="GO:0046872">
    <property type="term" value="F:metal ion binding"/>
    <property type="evidence" value="ECO:0007669"/>
    <property type="project" value="UniProtKB-KW"/>
</dbReference>
<dbReference type="Gene3D" id="1.20.120.450">
    <property type="entry name" value="dinb family like domain"/>
    <property type="match status" value="1"/>
</dbReference>